<protein>
    <recommendedName>
        <fullName evidence="5 14">Cytochrome c oxidase subunit 5A, mitochondrial</fullName>
    </recommendedName>
    <alternativeName>
        <fullName evidence="13 14">Cytochrome c oxidase polypeptide Va</fullName>
    </alternativeName>
</protein>
<keyword evidence="6 14" id="KW-0349">Heme</keyword>
<keyword evidence="12 14" id="KW-0472">Membrane</keyword>
<dbReference type="CDD" id="cd00923">
    <property type="entry name" value="Cyt_c_Oxidase_Va"/>
    <property type="match status" value="1"/>
</dbReference>
<accession>A0A218UAT3</accession>
<dbReference type="GO" id="GO:0003676">
    <property type="term" value="F:nucleic acid binding"/>
    <property type="evidence" value="ECO:0007669"/>
    <property type="project" value="InterPro"/>
</dbReference>
<dbReference type="GO" id="GO:0045277">
    <property type="term" value="C:respiratory chain complex IV"/>
    <property type="evidence" value="ECO:0007669"/>
    <property type="project" value="UniProtKB-UniRule"/>
</dbReference>
<keyword evidence="9 14" id="KW-0809">Transit peptide</keyword>
<comment type="caution">
    <text evidence="17">The sequence shown here is derived from an EMBL/GenBank/DDBJ whole genome shotgun (WGS) entry which is preliminary data.</text>
</comment>
<dbReference type="PANTHER" id="PTHR14200:SF11">
    <property type="entry name" value="CYTOCHROME C OXIDASE SUBUNIT 5A, MITOCHONDRIAL"/>
    <property type="match status" value="1"/>
</dbReference>
<keyword evidence="11 14" id="KW-0496">Mitochondrion</keyword>
<keyword evidence="18" id="KW-1185">Reference proteome</keyword>
<name>A0A218UAT3_9PASE</name>
<dbReference type="Gene3D" id="3.30.110.20">
    <property type="entry name" value="Alba-like domain"/>
    <property type="match status" value="1"/>
</dbReference>
<evidence type="ECO:0000256" key="2">
    <source>
        <dbReference type="ARBA" id="ARBA00004673"/>
    </source>
</evidence>
<evidence type="ECO:0000313" key="18">
    <source>
        <dbReference type="Proteomes" id="UP000197619"/>
    </source>
</evidence>
<evidence type="ECO:0000256" key="7">
    <source>
        <dbReference type="ARBA" id="ARBA00022723"/>
    </source>
</evidence>
<evidence type="ECO:0000256" key="9">
    <source>
        <dbReference type="ARBA" id="ARBA00022946"/>
    </source>
</evidence>
<evidence type="ECO:0000259" key="16">
    <source>
        <dbReference type="Pfam" id="PF01918"/>
    </source>
</evidence>
<comment type="subcellular location">
    <subcellularLocation>
        <location evidence="1 14">Mitochondrion inner membrane</location>
        <topology evidence="1 14">Peripheral membrane protein</topology>
        <orientation evidence="1 14">Matrix side</orientation>
    </subcellularLocation>
</comment>
<comment type="function">
    <text evidence="14">Component of the cytochrome c oxidase, the last enzyme in the mitochondrial electron transport chain which drives oxidative phosphorylation. The respiratory chain contains 3 multisubunit complexes succinate dehydrogenase (complex II, CII), ubiquinol-cytochrome c oxidoreductase (cytochrome b-c1 complex, complex III, CIII) and cytochrome c oxidase (complex IV, CIV), that cooperate to transfer electrons derived from NADH and succinate to molecular oxygen, creating an electrochemical gradient over the inner membrane that drives transmembrane transport and the ATP synthase. Cytochrome c oxidase is the component of the respiratory chain that catalyzes the reduction of oxygen to water. Electrons originating from reduced cytochrome c in the intermembrane space (IMS) are transferred via the dinuclear copper A center (CU(A)) of subunit 2 and heme A of subunit 1 to the active site in subunit 1, a binuclear center (BNC) formed by heme A3 and copper B (CU(B)). The BNC reduces molecular oxygen to 2 water molecules using 4 electrons from cytochrome c in the IMS and 4 protons from the mitochondrial matrix.</text>
</comment>
<dbReference type="GO" id="GO:0005743">
    <property type="term" value="C:mitochondrial inner membrane"/>
    <property type="evidence" value="ECO:0007669"/>
    <property type="project" value="UniProtKB-SubCell"/>
</dbReference>
<dbReference type="InterPro" id="IPR002775">
    <property type="entry name" value="DNA/RNA-bd_Alba-like"/>
</dbReference>
<dbReference type="InterPro" id="IPR003204">
    <property type="entry name" value="Cyt_c_oxidase_su5A/6"/>
</dbReference>
<comment type="pathway">
    <text evidence="2 14">Energy metabolism; oxidative phosphorylation.</text>
</comment>
<gene>
    <name evidence="17" type="primary">COX5A</name>
    <name evidence="17" type="ORF">RLOC_00002950</name>
</gene>
<dbReference type="GO" id="GO:0046872">
    <property type="term" value="F:metal ion binding"/>
    <property type="evidence" value="ECO:0007669"/>
    <property type="project" value="UniProtKB-UniRule"/>
</dbReference>
<dbReference type="Gene3D" id="1.25.40.40">
    <property type="entry name" value="Cytochrome c oxidase, subunit Va/VI"/>
    <property type="match status" value="2"/>
</dbReference>
<comment type="similarity">
    <text evidence="4">Belongs to the histone-like Alba family.</text>
</comment>
<evidence type="ECO:0000313" key="17">
    <source>
        <dbReference type="EMBL" id="OWK50600.1"/>
    </source>
</evidence>
<proteinExistence type="inferred from homology"/>
<keyword evidence="8 14" id="KW-0999">Mitochondrion inner membrane</keyword>
<organism evidence="17 18">
    <name type="scientific">Lonchura striata</name>
    <name type="common">white-rumped munia</name>
    <dbReference type="NCBI Taxonomy" id="40157"/>
    <lineage>
        <taxon>Eukaryota</taxon>
        <taxon>Metazoa</taxon>
        <taxon>Chordata</taxon>
        <taxon>Craniata</taxon>
        <taxon>Vertebrata</taxon>
        <taxon>Euteleostomi</taxon>
        <taxon>Archelosauria</taxon>
        <taxon>Archosauria</taxon>
        <taxon>Dinosauria</taxon>
        <taxon>Saurischia</taxon>
        <taxon>Theropoda</taxon>
        <taxon>Coelurosauria</taxon>
        <taxon>Aves</taxon>
        <taxon>Neognathae</taxon>
        <taxon>Neoaves</taxon>
        <taxon>Telluraves</taxon>
        <taxon>Australaves</taxon>
        <taxon>Passeriformes</taxon>
        <taxon>Passeroidea</taxon>
        <taxon>Estrildidae</taxon>
        <taxon>Estrildinae</taxon>
        <taxon>Lonchura</taxon>
    </lineage>
</organism>
<evidence type="ECO:0000256" key="3">
    <source>
        <dbReference type="ARBA" id="ARBA00007972"/>
    </source>
</evidence>
<dbReference type="STRING" id="299123.ENSLSDP00000012440"/>
<evidence type="ECO:0000256" key="12">
    <source>
        <dbReference type="ARBA" id="ARBA00023136"/>
    </source>
</evidence>
<dbReference type="AlphaFoldDB" id="A0A218UAT3"/>
<dbReference type="EMBL" id="MUZQ01000524">
    <property type="protein sequence ID" value="OWK50600.1"/>
    <property type="molecule type" value="Genomic_DNA"/>
</dbReference>
<dbReference type="PANTHER" id="PTHR14200">
    <property type="entry name" value="CYTOCHROME C OXIDASE POLYPEPTIDE"/>
    <property type="match status" value="1"/>
</dbReference>
<evidence type="ECO:0000256" key="8">
    <source>
        <dbReference type="ARBA" id="ARBA00022792"/>
    </source>
</evidence>
<feature type="region of interest" description="Disordered" evidence="15">
    <location>
        <begin position="145"/>
        <end position="179"/>
    </location>
</feature>
<evidence type="ECO:0000256" key="5">
    <source>
        <dbReference type="ARBA" id="ARBA00021968"/>
    </source>
</evidence>
<dbReference type="InterPro" id="IPR036545">
    <property type="entry name" value="Cyt_c_oxidase_su5A/6_sf"/>
</dbReference>
<dbReference type="Pfam" id="PF02284">
    <property type="entry name" value="COX5A"/>
    <property type="match status" value="2"/>
</dbReference>
<evidence type="ECO:0000256" key="14">
    <source>
        <dbReference type="RuleBase" id="RU368103"/>
    </source>
</evidence>
<dbReference type="Proteomes" id="UP000197619">
    <property type="component" value="Unassembled WGS sequence"/>
</dbReference>
<dbReference type="Pfam" id="PF01918">
    <property type="entry name" value="Alba"/>
    <property type="match status" value="1"/>
</dbReference>
<evidence type="ECO:0000256" key="10">
    <source>
        <dbReference type="ARBA" id="ARBA00023004"/>
    </source>
</evidence>
<dbReference type="InterPro" id="IPR036882">
    <property type="entry name" value="Alba-like_dom_sf"/>
</dbReference>
<evidence type="ECO:0000256" key="1">
    <source>
        <dbReference type="ARBA" id="ARBA00004443"/>
    </source>
</evidence>
<keyword evidence="10 14" id="KW-0408">Iron</keyword>
<evidence type="ECO:0000256" key="4">
    <source>
        <dbReference type="ARBA" id="ARBA00008018"/>
    </source>
</evidence>
<dbReference type="GO" id="GO:0006123">
    <property type="term" value="P:mitochondrial electron transport, cytochrome c to oxygen"/>
    <property type="evidence" value="ECO:0007669"/>
    <property type="project" value="UniProtKB-UniRule"/>
</dbReference>
<keyword evidence="7 14" id="KW-0479">Metal-binding</keyword>
<evidence type="ECO:0000256" key="13">
    <source>
        <dbReference type="ARBA" id="ARBA00031049"/>
    </source>
</evidence>
<reference evidence="17 18" key="1">
    <citation type="submission" date="2017-05" db="EMBL/GenBank/DDBJ databases">
        <title>Genome of assembly of the Bengalese finch, Lonchura striata domestica.</title>
        <authorList>
            <person name="Colquitt B.M."/>
            <person name="Brainard M.S."/>
        </authorList>
    </citation>
    <scope>NUCLEOTIDE SEQUENCE [LARGE SCALE GENOMIC DNA]</scope>
    <source>
        <strain evidence="17">White83orange57</strain>
    </source>
</reference>
<evidence type="ECO:0000256" key="15">
    <source>
        <dbReference type="SAM" id="MobiDB-lite"/>
    </source>
</evidence>
<evidence type="ECO:0000256" key="11">
    <source>
        <dbReference type="ARBA" id="ARBA00023128"/>
    </source>
</evidence>
<evidence type="ECO:0000256" key="6">
    <source>
        <dbReference type="ARBA" id="ARBA00022617"/>
    </source>
</evidence>
<dbReference type="UniPathway" id="UPA00705"/>
<dbReference type="SUPFAM" id="SSF82704">
    <property type="entry name" value="AlbA-like"/>
    <property type="match status" value="1"/>
</dbReference>
<comment type="similarity">
    <text evidence="3 14">Belongs to the cytochrome c oxidase subunit 5A family.</text>
</comment>
<feature type="domain" description="DNA/RNA-binding protein Alba-like" evidence="16">
    <location>
        <begin position="42"/>
        <end position="105"/>
    </location>
</feature>
<sequence length="379" mass="41761">MAAEGGRAKPAAQSRMENFRKVRTSEEEMPLPFPDLPPDVVEMKVKEGSKIRNLMNFAMAQMELKGRRQIVFSGCGRAVTKTITCVEIMKRKLGGLHQVTKVRYKTVLEVWENQDPPPDGPAQNLTVHKNVPSICILLSRDPLDPNQMGYQPPEPRHEAGEDTLGSSTKGLKRPLPPPCEELLPKKLQPGIEAGISTHSKVTGGLQSPPDLSPLAALTPVDGGPQIWRTKAVLSSICSKFVPFFLHSAVLPARCYSHGSQESDEEFDARWVTYFNKPDIDAWELRKGINTLVGYDLVPEPKIIDAALRACRRLNDFASAVRILEVVKVGGAALFPLPEPGSRDKAGPHKEIYPYVIQELRPTLSELGISTPEELGLDKA</sequence>
<comment type="subunit">
    <text evidence="14">Component of the cytochrome c oxidase (complex IV, CIV), a multisubunit enzyme composed of a catalytic core of 3 subunits and several supernumerary subunits. The complex exists as a monomer or a dimer and forms supercomplexes (SCs) in the inner mitochondrial membrane with ubiquinol-cytochrome c oxidoreductase (cytochrome b-c1 complex, complex III, CIII).</text>
</comment>
<dbReference type="SUPFAM" id="SSF48479">
    <property type="entry name" value="Cytochrome c oxidase subunit E"/>
    <property type="match status" value="1"/>
</dbReference>